<keyword evidence="1" id="KW-0812">Transmembrane</keyword>
<feature type="non-terminal residue" evidence="2">
    <location>
        <position position="1"/>
    </location>
</feature>
<proteinExistence type="predicted"/>
<accession>A0A812NMA4</accession>
<feature type="transmembrane region" description="Helical" evidence="1">
    <location>
        <begin position="287"/>
        <end position="315"/>
    </location>
</feature>
<gene>
    <name evidence="2" type="primary">BPM2</name>
    <name evidence="2" type="ORF">SPIL2461_LOCUS7581</name>
</gene>
<comment type="caution">
    <text evidence="2">The sequence shown here is derived from an EMBL/GenBank/DDBJ whole genome shotgun (WGS) entry which is preliminary data.</text>
</comment>
<feature type="transmembrane region" description="Helical" evidence="1">
    <location>
        <begin position="139"/>
        <end position="158"/>
    </location>
</feature>
<sequence>MASVPGLKRRLVCGFILVVLGFVTVNFWDDPGTGGRAAPPFLGALCGLFLGVLHFPGSGFTRGTSRKCKVIVCTLIVMLTVIAGTYPWHQIPAIGGKLGEQSDVWRKRWVMLFACGFLAAICVICMLKPHPPSTYAHDAKWCTFGLWLCMMVYPLYYVRKGHKYTKAGDFFVALTLSMESVVLGWIVCIFQARMVGMKSRHTSGKLSSQLWIVLMRGAFLSLALSIAVNRAMGKDSQEGLIMRIIVQTMFLSMWAWYTFDVCRSFWRALRLLQIEAGRVRGPPRRQAFWAAKIVCVELLLCMLLGSTTFFTWFLITILKYVQLVNHDAYKEFLSSTWGIGLSAMRRFDVGINSLSLALLSGILWQDEPPTDVDAETRSRSQSRGLSSMSANLAVDDQAVYVAVVRQLARRGFRLGSLLDFWQQLLEGDEYMPRFDP</sequence>
<keyword evidence="3" id="KW-1185">Reference proteome</keyword>
<evidence type="ECO:0000313" key="3">
    <source>
        <dbReference type="Proteomes" id="UP000649617"/>
    </source>
</evidence>
<feature type="transmembrane region" description="Helical" evidence="1">
    <location>
        <begin position="68"/>
        <end position="89"/>
    </location>
</feature>
<dbReference type="Proteomes" id="UP000649617">
    <property type="component" value="Unassembled WGS sequence"/>
</dbReference>
<dbReference type="AlphaFoldDB" id="A0A812NMA4"/>
<feature type="transmembrane region" description="Helical" evidence="1">
    <location>
        <begin position="170"/>
        <end position="190"/>
    </location>
</feature>
<keyword evidence="1" id="KW-1133">Transmembrane helix</keyword>
<feature type="transmembrane region" description="Helical" evidence="1">
    <location>
        <begin position="109"/>
        <end position="127"/>
    </location>
</feature>
<dbReference type="OrthoDB" id="442805at2759"/>
<name>A0A812NMA4_SYMPI</name>
<feature type="transmembrane region" description="Helical" evidence="1">
    <location>
        <begin position="37"/>
        <end position="56"/>
    </location>
</feature>
<feature type="transmembrane region" description="Helical" evidence="1">
    <location>
        <begin position="210"/>
        <end position="228"/>
    </location>
</feature>
<dbReference type="EMBL" id="CAJNIZ010011993">
    <property type="protein sequence ID" value="CAE7327622.1"/>
    <property type="molecule type" value="Genomic_DNA"/>
</dbReference>
<organism evidence="2 3">
    <name type="scientific">Symbiodinium pilosum</name>
    <name type="common">Dinoflagellate</name>
    <dbReference type="NCBI Taxonomy" id="2952"/>
    <lineage>
        <taxon>Eukaryota</taxon>
        <taxon>Sar</taxon>
        <taxon>Alveolata</taxon>
        <taxon>Dinophyceae</taxon>
        <taxon>Suessiales</taxon>
        <taxon>Symbiodiniaceae</taxon>
        <taxon>Symbiodinium</taxon>
    </lineage>
</organism>
<protein>
    <submittedName>
        <fullName evidence="2">BPM2 protein</fullName>
    </submittedName>
</protein>
<evidence type="ECO:0000256" key="1">
    <source>
        <dbReference type="SAM" id="Phobius"/>
    </source>
</evidence>
<keyword evidence="1" id="KW-0472">Membrane</keyword>
<evidence type="ECO:0000313" key="2">
    <source>
        <dbReference type="EMBL" id="CAE7327622.1"/>
    </source>
</evidence>
<feature type="transmembrane region" description="Helical" evidence="1">
    <location>
        <begin position="240"/>
        <end position="266"/>
    </location>
</feature>
<reference evidence="2" key="1">
    <citation type="submission" date="2021-02" db="EMBL/GenBank/DDBJ databases">
        <authorList>
            <person name="Dougan E. K."/>
            <person name="Rhodes N."/>
            <person name="Thang M."/>
            <person name="Chan C."/>
        </authorList>
    </citation>
    <scope>NUCLEOTIDE SEQUENCE</scope>
</reference>